<gene>
    <name evidence="1" type="ORF">GALL_548680</name>
</gene>
<accession>A0A1J5P723</accession>
<proteinExistence type="predicted"/>
<name>A0A1J5P723_9ZZZZ</name>
<organism evidence="1">
    <name type="scientific">mine drainage metagenome</name>
    <dbReference type="NCBI Taxonomy" id="410659"/>
    <lineage>
        <taxon>unclassified sequences</taxon>
        <taxon>metagenomes</taxon>
        <taxon>ecological metagenomes</taxon>
    </lineage>
</organism>
<protein>
    <submittedName>
        <fullName evidence="1">Uncharacterized protein</fullName>
    </submittedName>
</protein>
<reference evidence="1" key="1">
    <citation type="submission" date="2016-10" db="EMBL/GenBank/DDBJ databases">
        <title>Sequence of Gallionella enrichment culture.</title>
        <authorList>
            <person name="Poehlein A."/>
            <person name="Muehling M."/>
            <person name="Daniel R."/>
        </authorList>
    </citation>
    <scope>NUCLEOTIDE SEQUENCE</scope>
</reference>
<dbReference type="EMBL" id="MLJW01008873">
    <property type="protein sequence ID" value="OIQ63591.1"/>
    <property type="molecule type" value="Genomic_DNA"/>
</dbReference>
<sequence>MLELARTDIDADRHVQIISLPQLDLGQRLGNDPFTHINRQRMILNGRQKLGRSKQALLGMLPANQRFSPNHDTAAHVDLGLVIKNELLVGQGQPDALNAFVLSAHAAIPGGIKIMVAVFARQLGLVHGLIGLTQQLIGLDFFGLRVKSDPQTDRHLQPLPLMTDRLASRHQQAVEHRHTGLAIAQIQQHRHKFVTPHARQRVTLTQHLLHAVGHRHQQGIAGIMTMAIIDDLETIQIEIDHRQLGTTALRTDHALL</sequence>
<evidence type="ECO:0000313" key="1">
    <source>
        <dbReference type="EMBL" id="OIQ63591.1"/>
    </source>
</evidence>
<dbReference type="AlphaFoldDB" id="A0A1J5P723"/>
<comment type="caution">
    <text evidence="1">The sequence shown here is derived from an EMBL/GenBank/DDBJ whole genome shotgun (WGS) entry which is preliminary data.</text>
</comment>